<dbReference type="SUPFAM" id="SSF48403">
    <property type="entry name" value="Ankyrin repeat"/>
    <property type="match status" value="1"/>
</dbReference>
<reference evidence="3 4" key="1">
    <citation type="submission" date="2022-10" db="EMBL/GenBank/DDBJ databases">
        <title>Host association and intracellularity evolved multiple times independently in the Rickettsiales.</title>
        <authorList>
            <person name="Castelli M."/>
            <person name="Nardi T."/>
            <person name="Gammuto L."/>
            <person name="Bellinzona G."/>
            <person name="Sabaneyeva E."/>
            <person name="Potekhin A."/>
            <person name="Serra V."/>
            <person name="Petroni G."/>
            <person name="Sassera D."/>
        </authorList>
    </citation>
    <scope>NUCLEOTIDE SEQUENCE [LARGE SCALE GENOMIC DNA]</scope>
    <source>
        <strain evidence="3 4">Kr 154-4</strain>
    </source>
</reference>
<sequence>MSKRKIVPQKIAIKPKSTQKSISKFEVNQELISLIGGDYARELKQYYTERNQAFNDYYKENYGTFKEFYTSNTEVQEFLRQFNTKHKEFKTSYTNEYQKLQTSYKAQEFEVKKKELNELYMNKETKFREHYIIIENKLKAKYTEEWNEQRKDAKKKFHMDFYTDLEQKLAAGNSTITQLDVFNARYITEHDQIFIPKDYYESRMEVLKKIVQDHPDLLYNVPYVGVSLFKWASSERKLSVYELNQLLTLTDSNGIPAVNFNEYNYEGNTFLIQHILFGNLGIVRILLDLKDGNGNPLVNVNQVDKHAGASPLMWAAGDNKMEILKLLFNLKNSDGSQMTDIKMKNNLGENILHFTARDHNKDQRTMKYLLGQKDENGLPLFDINERTPSGWTVLDCYDNDPEMLQFLLNHGAKYKEKGAHSEEADIANAGQSSHDSRVDKRSKELLLQLRENFMVVTDLYQDLFPVINNAITELGNIFASPTQDQKLISIPLLLINAKARETLKQAQDSLLQAKLATEYKNKNAEEQQELTDIILDPKKFFAKALNTIEIVAKNSCKIGNEETTFNEVLALVFNAMLGITEENPNDNTNLCSNFINLCAELVDMSTTYSADKGLSCSNGTIKKLLSVIDSKHESLQPQDAPKLNVGNYEYTEEQLQGWVMEAWTGFKNKDAFIEHYFGGGDQFKLVVNEFRGKIFQVLCTYLYDNKSSIPGICEIVSKIIQPNTHKHTLETHPEMVLTDILEAIVDEYDRMNAYKKYLPYDGITKPNDIYYYLVKGGCNKEELEDFLCANGAGHDIKADSKIHAEMLSCANLLNKYGNLWDRVGIDTAKREALIDVLEQKSANSFKDALQLIKDDHCAELRQKLIDEQIEIIVFDKNNPLSWKQINDLLTILPGTKISSISLSASDATGINGFLSSLIEKNITIEFKIEVKGFNIKHNILTNELCEYIAEYNQHKKHWDQKTSYDKLDNINHYLGALETYNEQKTIINLGSSNTIENLETTALLGLTNDTSANIISEE</sequence>
<accession>A0ABZ0USB5</accession>
<dbReference type="EMBL" id="CP112932">
    <property type="protein sequence ID" value="WPY00918.1"/>
    <property type="molecule type" value="Genomic_DNA"/>
</dbReference>
<evidence type="ECO:0000256" key="1">
    <source>
        <dbReference type="ARBA" id="ARBA00022737"/>
    </source>
</evidence>
<evidence type="ECO:0000313" key="4">
    <source>
        <dbReference type="Proteomes" id="UP001326613"/>
    </source>
</evidence>
<dbReference type="InterPro" id="IPR002110">
    <property type="entry name" value="Ankyrin_rpt"/>
</dbReference>
<keyword evidence="1" id="KW-0677">Repeat</keyword>
<dbReference type="RefSeq" id="WP_323737743.1">
    <property type="nucleotide sequence ID" value="NZ_CP112932.1"/>
</dbReference>
<keyword evidence="4" id="KW-1185">Reference proteome</keyword>
<dbReference type="PANTHER" id="PTHR24198:SF165">
    <property type="entry name" value="ANKYRIN REPEAT-CONTAINING PROTEIN-RELATED"/>
    <property type="match status" value="1"/>
</dbReference>
<dbReference type="Pfam" id="PF12796">
    <property type="entry name" value="Ank_2"/>
    <property type="match status" value="1"/>
</dbReference>
<dbReference type="Gene3D" id="1.25.40.20">
    <property type="entry name" value="Ankyrin repeat-containing domain"/>
    <property type="match status" value="1"/>
</dbReference>
<gene>
    <name evidence="3" type="ORF">Trichorick_00808</name>
</gene>
<dbReference type="InterPro" id="IPR036770">
    <property type="entry name" value="Ankyrin_rpt-contain_sf"/>
</dbReference>
<proteinExistence type="predicted"/>
<protein>
    <submittedName>
        <fullName evidence="3">Ankyrin repeat domain-containing protein</fullName>
    </submittedName>
</protein>
<keyword evidence="2" id="KW-0040">ANK repeat</keyword>
<evidence type="ECO:0000256" key="2">
    <source>
        <dbReference type="ARBA" id="ARBA00023043"/>
    </source>
</evidence>
<organism evidence="3 4">
    <name type="scientific">Candidatus Trichorickettsia mobilis</name>
    <dbReference type="NCBI Taxonomy" id="1346319"/>
    <lineage>
        <taxon>Bacteria</taxon>
        <taxon>Pseudomonadati</taxon>
        <taxon>Pseudomonadota</taxon>
        <taxon>Alphaproteobacteria</taxon>
        <taxon>Rickettsiales</taxon>
        <taxon>Rickettsiaceae</taxon>
        <taxon>Rickettsieae</taxon>
        <taxon>Candidatus Trichorickettsia</taxon>
    </lineage>
</organism>
<dbReference type="Proteomes" id="UP001326613">
    <property type="component" value="Chromosome"/>
</dbReference>
<name>A0ABZ0USB5_9RICK</name>
<dbReference type="PANTHER" id="PTHR24198">
    <property type="entry name" value="ANKYRIN REPEAT AND PROTEIN KINASE DOMAIN-CONTAINING PROTEIN"/>
    <property type="match status" value="1"/>
</dbReference>
<evidence type="ECO:0000313" key="3">
    <source>
        <dbReference type="EMBL" id="WPY00918.1"/>
    </source>
</evidence>